<proteinExistence type="predicted"/>
<keyword evidence="1" id="KW-0472">Membrane</keyword>
<dbReference type="Proteomes" id="UP000770717">
    <property type="component" value="Unassembled WGS sequence"/>
</dbReference>
<comment type="caution">
    <text evidence="2">The sequence shown here is derived from an EMBL/GenBank/DDBJ whole genome shotgun (WGS) entry which is preliminary data.</text>
</comment>
<sequence length="104" mass="12353">MQHLFLYLVVFHLDSIDTVSYTNIRFLLILCKEIRLHLTRPASVFRICMGPLRKWSLPFIFLAVYLYAIHIKAKKDKKNTSCFIHFYMPADFEVNGVRKNQKDT</sequence>
<reference evidence="2" key="1">
    <citation type="thesis" date="2020" institute="ProQuest LLC" country="789 East Eisenhower Parkway, Ann Arbor, MI, USA">
        <title>Comparative Genomics and Chromosome Evolution.</title>
        <authorList>
            <person name="Mudd A.B."/>
        </authorList>
    </citation>
    <scope>NUCLEOTIDE SEQUENCE</scope>
    <source>
        <strain evidence="2">HN-11 Male</strain>
        <tissue evidence="2">Kidney and liver</tissue>
    </source>
</reference>
<protein>
    <submittedName>
        <fullName evidence="2">Uncharacterized protein</fullName>
    </submittedName>
</protein>
<feature type="transmembrane region" description="Helical" evidence="1">
    <location>
        <begin position="55"/>
        <end position="71"/>
    </location>
</feature>
<gene>
    <name evidence="2" type="ORF">GDO78_011865</name>
</gene>
<accession>A0A8J6F475</accession>
<name>A0A8J6F475_ELECQ</name>
<keyword evidence="3" id="KW-1185">Reference proteome</keyword>
<evidence type="ECO:0000313" key="3">
    <source>
        <dbReference type="Proteomes" id="UP000770717"/>
    </source>
</evidence>
<evidence type="ECO:0000256" key="1">
    <source>
        <dbReference type="SAM" id="Phobius"/>
    </source>
</evidence>
<evidence type="ECO:0000313" key="2">
    <source>
        <dbReference type="EMBL" id="KAG9480075.1"/>
    </source>
</evidence>
<organism evidence="2 3">
    <name type="scientific">Eleutherodactylus coqui</name>
    <name type="common">Puerto Rican coqui</name>
    <dbReference type="NCBI Taxonomy" id="57060"/>
    <lineage>
        <taxon>Eukaryota</taxon>
        <taxon>Metazoa</taxon>
        <taxon>Chordata</taxon>
        <taxon>Craniata</taxon>
        <taxon>Vertebrata</taxon>
        <taxon>Euteleostomi</taxon>
        <taxon>Amphibia</taxon>
        <taxon>Batrachia</taxon>
        <taxon>Anura</taxon>
        <taxon>Neobatrachia</taxon>
        <taxon>Hyloidea</taxon>
        <taxon>Eleutherodactylidae</taxon>
        <taxon>Eleutherodactylinae</taxon>
        <taxon>Eleutherodactylus</taxon>
        <taxon>Eleutherodactylus</taxon>
    </lineage>
</organism>
<keyword evidence="1" id="KW-1133">Transmembrane helix</keyword>
<keyword evidence="1" id="KW-0812">Transmembrane</keyword>
<dbReference type="EMBL" id="WNTK01000007">
    <property type="protein sequence ID" value="KAG9480075.1"/>
    <property type="molecule type" value="Genomic_DNA"/>
</dbReference>
<dbReference type="AlphaFoldDB" id="A0A8J6F475"/>